<dbReference type="AlphaFoldDB" id="A0A1H6HT70"/>
<gene>
    <name evidence="1" type="ORF">SAMN05192561_101182</name>
</gene>
<name>A0A1H6HT70_9EURY</name>
<proteinExistence type="predicted"/>
<organism evidence="1 2">
    <name type="scientific">Halopenitus malekzadehii</name>
    <dbReference type="NCBI Taxonomy" id="1267564"/>
    <lineage>
        <taxon>Archaea</taxon>
        <taxon>Methanobacteriati</taxon>
        <taxon>Methanobacteriota</taxon>
        <taxon>Stenosarchaea group</taxon>
        <taxon>Halobacteria</taxon>
        <taxon>Halobacteriales</taxon>
        <taxon>Haloferacaceae</taxon>
        <taxon>Halopenitus</taxon>
    </lineage>
</organism>
<evidence type="ECO:0000313" key="1">
    <source>
        <dbReference type="EMBL" id="SEH37398.1"/>
    </source>
</evidence>
<keyword evidence="2" id="KW-1185">Reference proteome</keyword>
<dbReference type="OrthoDB" id="212944at2157"/>
<sequence>MSCPDCGGDRVTLRVPADLRDHAGSETVAVCRDCLRVQPIDAGAAEPATPSAVDESIPDGDGGVAFLLACGNLGSLALHRPAIVELFEYAEVAGVDVYLTLDRLADTVPNPHFDVSRRMEQVDEFL</sequence>
<dbReference type="Proteomes" id="UP000199215">
    <property type="component" value="Unassembled WGS sequence"/>
</dbReference>
<accession>A0A1H6HT70</accession>
<dbReference type="Pfam" id="PF19792">
    <property type="entry name" value="DUF6276"/>
    <property type="match status" value="1"/>
</dbReference>
<dbReference type="EMBL" id="FNWU01000001">
    <property type="protein sequence ID" value="SEH37398.1"/>
    <property type="molecule type" value="Genomic_DNA"/>
</dbReference>
<evidence type="ECO:0008006" key="3">
    <source>
        <dbReference type="Google" id="ProtNLM"/>
    </source>
</evidence>
<reference evidence="1 2" key="1">
    <citation type="submission" date="2016-10" db="EMBL/GenBank/DDBJ databases">
        <authorList>
            <person name="de Groot N.N."/>
        </authorList>
    </citation>
    <scope>NUCLEOTIDE SEQUENCE [LARGE SCALE GENOMIC DNA]</scope>
    <source>
        <strain evidence="1 2">IBRC-M10418</strain>
    </source>
</reference>
<dbReference type="RefSeq" id="WP_092813010.1">
    <property type="nucleotide sequence ID" value="NZ_FNWU01000001.1"/>
</dbReference>
<evidence type="ECO:0000313" key="2">
    <source>
        <dbReference type="Proteomes" id="UP000199215"/>
    </source>
</evidence>
<protein>
    <recommendedName>
        <fullName evidence="3">Small CPxCG-related zinc finger protein</fullName>
    </recommendedName>
</protein>
<dbReference type="InterPro" id="IPR046243">
    <property type="entry name" value="DUF6276"/>
</dbReference>